<reference evidence="2 3" key="1">
    <citation type="submission" date="2014-02" db="EMBL/GenBank/DDBJ databases">
        <title>The small core and large imbalanced accessory genome model reveals a collaborative survival strategy of Sorangium cellulosum strains in nature.</title>
        <authorList>
            <person name="Han K."/>
            <person name="Peng R."/>
            <person name="Blom J."/>
            <person name="Li Y.-Z."/>
        </authorList>
    </citation>
    <scope>NUCLEOTIDE SEQUENCE [LARGE SCALE GENOMIC DNA]</scope>
    <source>
        <strain evidence="2 3">So0157-25</strain>
    </source>
</reference>
<organism evidence="2 3">
    <name type="scientific">Sorangium cellulosum</name>
    <name type="common">Polyangium cellulosum</name>
    <dbReference type="NCBI Taxonomy" id="56"/>
    <lineage>
        <taxon>Bacteria</taxon>
        <taxon>Pseudomonadati</taxon>
        <taxon>Myxococcota</taxon>
        <taxon>Polyangia</taxon>
        <taxon>Polyangiales</taxon>
        <taxon>Polyangiaceae</taxon>
        <taxon>Sorangium</taxon>
    </lineage>
</organism>
<name>A0A150PJ36_SORCE</name>
<dbReference type="EMBL" id="JELY01001467">
    <property type="protein sequence ID" value="KYF55673.1"/>
    <property type="molecule type" value="Genomic_DNA"/>
</dbReference>
<evidence type="ECO:0000313" key="3">
    <source>
        <dbReference type="Proteomes" id="UP000075420"/>
    </source>
</evidence>
<feature type="signal peptide" evidence="1">
    <location>
        <begin position="1"/>
        <end position="24"/>
    </location>
</feature>
<dbReference type="Proteomes" id="UP000075420">
    <property type="component" value="Unassembled WGS sequence"/>
</dbReference>
<comment type="caution">
    <text evidence="2">The sequence shown here is derived from an EMBL/GenBank/DDBJ whole genome shotgun (WGS) entry which is preliminary data.</text>
</comment>
<dbReference type="AlphaFoldDB" id="A0A150PJ36"/>
<proteinExistence type="predicted"/>
<accession>A0A150PJ36</accession>
<evidence type="ECO:0000313" key="2">
    <source>
        <dbReference type="EMBL" id="KYF55673.1"/>
    </source>
</evidence>
<protein>
    <recommendedName>
        <fullName evidence="4">Secreted protein</fullName>
    </recommendedName>
</protein>
<gene>
    <name evidence="2" type="ORF">BE08_25385</name>
</gene>
<sequence>MIRHLLIALSLALCSLFVALPAWAGSYLDRASLLLEEARREGDMLLPRTHDKELIMVVHALAEARARVASKMECPASVSRAHPHLLLVLENSERAADAAAQGNFKKFMQHLTVARNEDRAFRAILAELGYALPDLSPKR</sequence>
<feature type="chain" id="PRO_5007565945" description="Secreted protein" evidence="1">
    <location>
        <begin position="25"/>
        <end position="139"/>
    </location>
</feature>
<evidence type="ECO:0000256" key="1">
    <source>
        <dbReference type="SAM" id="SignalP"/>
    </source>
</evidence>
<keyword evidence="1" id="KW-0732">Signal</keyword>
<evidence type="ECO:0008006" key="4">
    <source>
        <dbReference type="Google" id="ProtNLM"/>
    </source>
</evidence>